<dbReference type="InterPro" id="IPR005025">
    <property type="entry name" value="FMN_Rdtase-like_dom"/>
</dbReference>
<dbReference type="RefSeq" id="WP_175469928.1">
    <property type="nucleotide sequence ID" value="NZ_FMUX01000015.1"/>
</dbReference>
<dbReference type="Pfam" id="PF03358">
    <property type="entry name" value="FMN_red"/>
    <property type="match status" value="1"/>
</dbReference>
<sequence length="248" mass="27804">MKILAVNGSPTKKKGMTHLLLNLFLEGAAEAGAEVEQFNVADKKIRYCDGCFNCWVRTPGECIHKDDMPEILEQVAASDVLILATPLYVDGMTAQMKTFTDRIIPLVEPEFEMVDGHYRHKSRISKIPSLFLMSVCGFWEMDNFDGLVDHVKRICKNFQADYAGELLRPNSYILAMEDLLPKEVAAIHEAVRQAGREFVTDGKISEATMAGAVAQPIPKEPALDGSNMFWAECRKQGKFLFHHRDLPA</sequence>
<dbReference type="InterPro" id="IPR029039">
    <property type="entry name" value="Flavoprotein-like_sf"/>
</dbReference>
<keyword evidence="5" id="KW-1185">Reference proteome</keyword>
<dbReference type="PANTHER" id="PTHR43278">
    <property type="entry name" value="NAD(P)H-DEPENDENT FMN-CONTAINING OXIDOREDUCTASE YWQN-RELATED"/>
    <property type="match status" value="1"/>
</dbReference>
<organism evidence="4 5">
    <name type="scientific">Desulfoluna spongiiphila</name>
    <dbReference type="NCBI Taxonomy" id="419481"/>
    <lineage>
        <taxon>Bacteria</taxon>
        <taxon>Pseudomonadati</taxon>
        <taxon>Thermodesulfobacteriota</taxon>
        <taxon>Desulfobacteria</taxon>
        <taxon>Desulfobacterales</taxon>
        <taxon>Desulfolunaceae</taxon>
        <taxon>Desulfoluna</taxon>
    </lineage>
</organism>
<gene>
    <name evidence="4" type="ORF">SAMN05216233_115129</name>
</gene>
<dbReference type="STRING" id="419481.SAMN05216233_115129"/>
<proteinExistence type="predicted"/>
<dbReference type="SUPFAM" id="SSF52218">
    <property type="entry name" value="Flavoproteins"/>
    <property type="match status" value="1"/>
</dbReference>
<dbReference type="PANTHER" id="PTHR43278:SF2">
    <property type="entry name" value="IRON-SULFUR FLAVOPROTEIN"/>
    <property type="match status" value="1"/>
</dbReference>
<accession>A0A1G5HV22</accession>
<dbReference type="InterPro" id="IPR051796">
    <property type="entry name" value="ISF_SsuE-like"/>
</dbReference>
<dbReference type="EMBL" id="FMUX01000015">
    <property type="protein sequence ID" value="SCY66888.1"/>
    <property type="molecule type" value="Genomic_DNA"/>
</dbReference>
<name>A0A1G5HV22_9BACT</name>
<protein>
    <submittedName>
        <fullName evidence="4">NADPH-dependent FMN reductase</fullName>
    </submittedName>
</protein>
<dbReference type="Gene3D" id="3.40.50.360">
    <property type="match status" value="1"/>
</dbReference>
<evidence type="ECO:0000256" key="1">
    <source>
        <dbReference type="ARBA" id="ARBA00022630"/>
    </source>
</evidence>
<evidence type="ECO:0000313" key="4">
    <source>
        <dbReference type="EMBL" id="SCY66888.1"/>
    </source>
</evidence>
<evidence type="ECO:0000313" key="5">
    <source>
        <dbReference type="Proteomes" id="UP000198870"/>
    </source>
</evidence>
<feature type="domain" description="NADPH-dependent FMN reductase-like" evidence="3">
    <location>
        <begin position="1"/>
        <end position="103"/>
    </location>
</feature>
<dbReference type="AlphaFoldDB" id="A0A1G5HV22"/>
<keyword evidence="2" id="KW-0288">FMN</keyword>
<dbReference type="Proteomes" id="UP000198870">
    <property type="component" value="Unassembled WGS sequence"/>
</dbReference>
<keyword evidence="1" id="KW-0285">Flavoprotein</keyword>
<evidence type="ECO:0000259" key="3">
    <source>
        <dbReference type="Pfam" id="PF03358"/>
    </source>
</evidence>
<reference evidence="4 5" key="1">
    <citation type="submission" date="2016-10" db="EMBL/GenBank/DDBJ databases">
        <authorList>
            <person name="de Groot N.N."/>
        </authorList>
    </citation>
    <scope>NUCLEOTIDE SEQUENCE [LARGE SCALE GENOMIC DNA]</scope>
    <source>
        <strain evidence="4 5">AA1</strain>
    </source>
</reference>
<evidence type="ECO:0000256" key="2">
    <source>
        <dbReference type="ARBA" id="ARBA00022643"/>
    </source>
</evidence>
<dbReference type="GO" id="GO:0016491">
    <property type="term" value="F:oxidoreductase activity"/>
    <property type="evidence" value="ECO:0007669"/>
    <property type="project" value="InterPro"/>
</dbReference>